<sequence length="52" mass="5655">MAEEILRVEDLTKIYPGGVLANYNINFSVDKGEIHALVGENGAGDRVIIRPS</sequence>
<evidence type="ECO:0000256" key="1">
    <source>
        <dbReference type="ARBA" id="ARBA00022448"/>
    </source>
</evidence>
<dbReference type="GO" id="GO:0005524">
    <property type="term" value="F:ATP binding"/>
    <property type="evidence" value="ECO:0007669"/>
    <property type="project" value="UniProtKB-KW"/>
</dbReference>
<evidence type="ECO:0000256" key="3">
    <source>
        <dbReference type="ARBA" id="ARBA00022741"/>
    </source>
</evidence>
<keyword evidence="4 5" id="KW-0067">ATP-binding</keyword>
<evidence type="ECO:0000256" key="2">
    <source>
        <dbReference type="ARBA" id="ARBA00022737"/>
    </source>
</evidence>
<accession>A0A6N3H7G2</accession>
<gene>
    <name evidence="5" type="ORF">CSLFYP84_03604</name>
</gene>
<dbReference type="EMBL" id="CACRUA010000049">
    <property type="protein sequence ID" value="VYU73007.1"/>
    <property type="molecule type" value="Genomic_DNA"/>
</dbReference>
<dbReference type="AlphaFoldDB" id="A0A6N3H7G2"/>
<dbReference type="PANTHER" id="PTHR43790:SF9">
    <property type="entry name" value="GALACTOFURANOSE TRANSPORTER ATP-BINDING PROTEIN YTFR"/>
    <property type="match status" value="1"/>
</dbReference>
<dbReference type="SUPFAM" id="SSF52540">
    <property type="entry name" value="P-loop containing nucleoside triphosphate hydrolases"/>
    <property type="match status" value="1"/>
</dbReference>
<organism evidence="5">
    <name type="scientific">Clostridium symbiosum</name>
    <name type="common">Bacteroides symbiosus</name>
    <dbReference type="NCBI Taxonomy" id="1512"/>
    <lineage>
        <taxon>Bacteria</taxon>
        <taxon>Bacillati</taxon>
        <taxon>Bacillota</taxon>
        <taxon>Clostridia</taxon>
        <taxon>Lachnospirales</taxon>
        <taxon>Lachnospiraceae</taxon>
        <taxon>Otoolea</taxon>
    </lineage>
</organism>
<dbReference type="Gene3D" id="3.40.50.300">
    <property type="entry name" value="P-loop containing nucleotide triphosphate hydrolases"/>
    <property type="match status" value="1"/>
</dbReference>
<dbReference type="InterPro" id="IPR027417">
    <property type="entry name" value="P-loop_NTPase"/>
</dbReference>
<dbReference type="PANTHER" id="PTHR43790">
    <property type="entry name" value="CARBOHYDRATE TRANSPORT ATP-BINDING PROTEIN MG119-RELATED"/>
    <property type="match status" value="1"/>
</dbReference>
<name>A0A6N3H7G2_CLOSY</name>
<protein>
    <submittedName>
        <fullName evidence="5">L-arabinose transporter ATP-binding protein</fullName>
    </submittedName>
</protein>
<reference evidence="5" key="1">
    <citation type="submission" date="2019-11" db="EMBL/GenBank/DDBJ databases">
        <authorList>
            <person name="Feng L."/>
        </authorList>
    </citation>
    <scope>NUCLEOTIDE SEQUENCE</scope>
    <source>
        <strain evidence="5">CsymbiosumLFYP84</strain>
    </source>
</reference>
<keyword evidence="3" id="KW-0547">Nucleotide-binding</keyword>
<dbReference type="RefSeq" id="WP_422108473.1">
    <property type="nucleotide sequence ID" value="NZ_CACRUA010000049.1"/>
</dbReference>
<dbReference type="InterPro" id="IPR050107">
    <property type="entry name" value="ABC_carbohydrate_import_ATPase"/>
</dbReference>
<evidence type="ECO:0000313" key="5">
    <source>
        <dbReference type="EMBL" id="VYU73007.1"/>
    </source>
</evidence>
<evidence type="ECO:0000256" key="4">
    <source>
        <dbReference type="ARBA" id="ARBA00022840"/>
    </source>
</evidence>
<proteinExistence type="predicted"/>
<keyword evidence="2" id="KW-0677">Repeat</keyword>
<keyword evidence="1" id="KW-0813">Transport</keyword>